<accession>M1BRA6</accession>
<dbReference type="InParanoid" id="M1BRA6"/>
<dbReference type="Proteomes" id="UP000011115">
    <property type="component" value="Unassembled WGS sequence"/>
</dbReference>
<dbReference type="STRING" id="4113.M1BRA6"/>
<evidence type="ECO:0000313" key="2">
    <source>
        <dbReference type="Proteomes" id="UP000011115"/>
    </source>
</evidence>
<dbReference type="EnsemblPlants" id="PGSC0003DMT400051099">
    <property type="protein sequence ID" value="PGSC0003DMT400051099"/>
    <property type="gene ID" value="PGSC0003DMG400019844"/>
</dbReference>
<dbReference type="Gramene" id="PGSC0003DMT400051100">
    <property type="protein sequence ID" value="PGSC0003DMT400051100"/>
    <property type="gene ID" value="PGSC0003DMG400019844"/>
</dbReference>
<dbReference type="Gramene" id="PGSC0003DMT400051098">
    <property type="protein sequence ID" value="PGSC0003DMT400051098"/>
    <property type="gene ID" value="PGSC0003DMG400019844"/>
</dbReference>
<reference evidence="2" key="1">
    <citation type="journal article" date="2011" name="Nature">
        <title>Genome sequence and analysis of the tuber crop potato.</title>
        <authorList>
            <consortium name="The Potato Genome Sequencing Consortium"/>
        </authorList>
    </citation>
    <scope>NUCLEOTIDE SEQUENCE [LARGE SCALE GENOMIC DNA]</scope>
    <source>
        <strain evidence="2">cv. DM1-3 516 R44</strain>
    </source>
</reference>
<dbReference type="ExpressionAtlas" id="M1BRA6">
    <property type="expression patterns" value="baseline"/>
</dbReference>
<protein>
    <submittedName>
        <fullName evidence="1">Cyclin A1</fullName>
    </submittedName>
</protein>
<dbReference type="EnsemblPlants" id="PGSC0003DMT400051100">
    <property type="protein sequence ID" value="PGSC0003DMT400051100"/>
    <property type="gene ID" value="PGSC0003DMG400019844"/>
</dbReference>
<sequence length="180" mass="20483">MLFCQAAKLVSIQRSEAILPKITAIHVPATCSMVISPSHSDESLVSMDESMSTSDTVRTPEVEYIDDMNWLQLIPSRRRRVAPSTSQNMSKQQQLYAREIYLWTWNQGIKLSTLINYALQWACEEGEQGQLPVLVLSMKETDKKKRPAFVFLHSTNKCKEWLRTAITIGICFEGIHSCSN</sequence>
<dbReference type="Gramene" id="PGSC0003DMT400051099">
    <property type="protein sequence ID" value="PGSC0003DMT400051099"/>
    <property type="gene ID" value="PGSC0003DMG400019844"/>
</dbReference>
<organism evidence="1 2">
    <name type="scientific">Solanum tuberosum</name>
    <name type="common">Potato</name>
    <dbReference type="NCBI Taxonomy" id="4113"/>
    <lineage>
        <taxon>Eukaryota</taxon>
        <taxon>Viridiplantae</taxon>
        <taxon>Streptophyta</taxon>
        <taxon>Embryophyta</taxon>
        <taxon>Tracheophyta</taxon>
        <taxon>Spermatophyta</taxon>
        <taxon>Magnoliopsida</taxon>
        <taxon>eudicotyledons</taxon>
        <taxon>Gunneridae</taxon>
        <taxon>Pentapetalae</taxon>
        <taxon>asterids</taxon>
        <taxon>lamiids</taxon>
        <taxon>Solanales</taxon>
        <taxon>Solanaceae</taxon>
        <taxon>Solanoideae</taxon>
        <taxon>Solaneae</taxon>
        <taxon>Solanum</taxon>
    </lineage>
</organism>
<dbReference type="PANTHER" id="PTHR47381:SF3">
    <property type="entry name" value="ALPHA_BETA-HYDROLASES SUPERFAMILY PROTEIN"/>
    <property type="match status" value="1"/>
</dbReference>
<dbReference type="EnsemblPlants" id="PGSC0003DMT400051098">
    <property type="protein sequence ID" value="PGSC0003DMT400051098"/>
    <property type="gene ID" value="PGSC0003DMG400019844"/>
</dbReference>
<reference evidence="1" key="2">
    <citation type="submission" date="2015-06" db="UniProtKB">
        <authorList>
            <consortium name="EnsemblPlants"/>
        </authorList>
    </citation>
    <scope>IDENTIFICATION</scope>
    <source>
        <strain evidence="1">DM1-3 516 R44</strain>
    </source>
</reference>
<evidence type="ECO:0000313" key="1">
    <source>
        <dbReference type="EnsemblPlants" id="PGSC0003DMT400051098"/>
    </source>
</evidence>
<proteinExistence type="predicted"/>
<name>M1BRA6_SOLTU</name>
<dbReference type="PaxDb" id="4113-PGSC0003DMT400051098"/>
<dbReference type="PANTHER" id="PTHR47381">
    <property type="entry name" value="ALPHA/BETA-HYDROLASES SUPERFAMILY PROTEIN"/>
    <property type="match status" value="1"/>
</dbReference>
<dbReference type="AlphaFoldDB" id="M1BRA6"/>
<keyword evidence="2" id="KW-1185">Reference proteome</keyword>
<dbReference type="HOGENOM" id="CLU_1505962_0_0_1"/>